<feature type="domain" description="DUF6697" evidence="1">
    <location>
        <begin position="24"/>
        <end position="195"/>
    </location>
</feature>
<keyword evidence="3" id="KW-1185">Reference proteome</keyword>
<protein>
    <recommendedName>
        <fullName evidence="1">DUF6697 domain-containing protein</fullName>
    </recommendedName>
</protein>
<reference evidence="3" key="1">
    <citation type="journal article" date="2014" name="Proc. Natl. Acad. Sci. U.S.A.">
        <title>Extensive sampling of basidiomycete genomes demonstrates inadequacy of the white-rot/brown-rot paradigm for wood decay fungi.</title>
        <authorList>
            <person name="Riley R."/>
            <person name="Salamov A.A."/>
            <person name="Brown D.W."/>
            <person name="Nagy L.G."/>
            <person name="Floudas D."/>
            <person name="Held B.W."/>
            <person name="Levasseur A."/>
            <person name="Lombard V."/>
            <person name="Morin E."/>
            <person name="Otillar R."/>
            <person name="Lindquist E.A."/>
            <person name="Sun H."/>
            <person name="LaButti K.M."/>
            <person name="Schmutz J."/>
            <person name="Jabbour D."/>
            <person name="Luo H."/>
            <person name="Baker S.E."/>
            <person name="Pisabarro A.G."/>
            <person name="Walton J.D."/>
            <person name="Blanchette R.A."/>
            <person name="Henrissat B."/>
            <person name="Martin F."/>
            <person name="Cullen D."/>
            <person name="Hibbett D.S."/>
            <person name="Grigoriev I.V."/>
        </authorList>
    </citation>
    <scope>NUCLEOTIDE SEQUENCE [LARGE SCALE GENOMIC DNA]</scope>
    <source>
        <strain evidence="3">MUCL 33604</strain>
    </source>
</reference>
<dbReference type="AlphaFoldDB" id="A0A067PR25"/>
<dbReference type="Pfam" id="PF20411">
    <property type="entry name" value="DUF6697"/>
    <property type="match status" value="1"/>
</dbReference>
<evidence type="ECO:0000313" key="3">
    <source>
        <dbReference type="Proteomes" id="UP000027265"/>
    </source>
</evidence>
<dbReference type="HOGENOM" id="CLU_963328_0_0_1"/>
<evidence type="ECO:0000313" key="2">
    <source>
        <dbReference type="EMBL" id="KDQ56265.1"/>
    </source>
</evidence>
<dbReference type="EMBL" id="KL197722">
    <property type="protein sequence ID" value="KDQ56265.1"/>
    <property type="molecule type" value="Genomic_DNA"/>
</dbReference>
<gene>
    <name evidence="2" type="ORF">JAAARDRAFT_306847</name>
</gene>
<name>A0A067PR25_9AGAM</name>
<dbReference type="Proteomes" id="UP000027265">
    <property type="component" value="Unassembled WGS sequence"/>
</dbReference>
<dbReference type="InterPro" id="IPR046520">
    <property type="entry name" value="DUF6697"/>
</dbReference>
<evidence type="ECO:0000259" key="1">
    <source>
        <dbReference type="Pfam" id="PF20411"/>
    </source>
</evidence>
<proteinExistence type="predicted"/>
<sequence>MISHNVLDREFASESKGYPSSKAIYVQTPQGTFREYPQTRIRPKRWNVVFAPSELSSYLPSKAGDSGLIFAIGPKALSLKVGTLFVGVTPSPLYEYRGDGIFTRSKQPLTPEEFTRLPGKVQNAWARHILTSRGCELHMGMYARIYIRKKYPRAKHDTKGIEDDLVKRVGRLSTSPQGRLLQPKGVVDALKRGDEISGPSSALGSTVALRNRCVKTCSWTGGDIWSHRKNQMAAIPVLIPTMLRPKLTRGRTRVPRTPRVSEMFPVSSLHSYSRTSELGNYIFSLCPTS</sequence>
<organism evidence="2 3">
    <name type="scientific">Jaapia argillacea MUCL 33604</name>
    <dbReference type="NCBI Taxonomy" id="933084"/>
    <lineage>
        <taxon>Eukaryota</taxon>
        <taxon>Fungi</taxon>
        <taxon>Dikarya</taxon>
        <taxon>Basidiomycota</taxon>
        <taxon>Agaricomycotina</taxon>
        <taxon>Agaricomycetes</taxon>
        <taxon>Agaricomycetidae</taxon>
        <taxon>Jaapiales</taxon>
        <taxon>Jaapiaceae</taxon>
        <taxon>Jaapia</taxon>
    </lineage>
</organism>
<accession>A0A067PR25</accession>
<dbReference type="InParanoid" id="A0A067PR25"/>